<evidence type="ECO:0000256" key="3">
    <source>
        <dbReference type="ARBA" id="ARBA00022475"/>
    </source>
</evidence>
<sequence length="248" mass="29094">MMKWNNCFFTAPLKVVTIPTTNEYQLKGDDDRAIELEEREMKWCVSNLKYQEEIIKREVKLKVQELNKLHLSLDKLSFANNAYRVIKPKSTSCLSVGELDSKKLKFLMQHGSKNIANEKKLLREINSSKKKKIRTTTIEELDVPIKKKNDEIENSHLYLYTTDFEGINEEMKRLEMVKQKAVANAAVGGKLWSSLGTKKDIQQQVNVMYEELDELRLKQIETRNETKYGEKKLRIVQKQILFLHKQLE</sequence>
<evidence type="ECO:0000256" key="5">
    <source>
        <dbReference type="ARBA" id="ARBA00022824"/>
    </source>
</evidence>
<evidence type="ECO:0000256" key="6">
    <source>
        <dbReference type="ARBA" id="ARBA00022989"/>
    </source>
</evidence>
<protein>
    <recommendedName>
        <fullName evidence="11">Proton pump-interactor 1-like</fullName>
    </recommendedName>
</protein>
<comment type="subcellular location">
    <subcellularLocation>
        <location evidence="1">Cell membrane</location>
        <topology evidence="1">Single-pass membrane protein</topology>
    </subcellularLocation>
    <subcellularLocation>
        <location evidence="2">Endoplasmic reticulum membrane</location>
        <topology evidence="2">Single-pass membrane protein</topology>
    </subcellularLocation>
</comment>
<dbReference type="PANTHER" id="PTHR32219:SF16">
    <property type="entry name" value="CORE-2_I-BRANCHING BETA-1,6-N-ACETYLGLUCOSAMINYLTRANSFERASE FAMILY PROTEIN"/>
    <property type="match status" value="1"/>
</dbReference>
<proteinExistence type="inferred from homology"/>
<keyword evidence="5" id="KW-0256">Endoplasmic reticulum</keyword>
<name>A0A9I9EMY6_CUCME</name>
<keyword evidence="4" id="KW-0812">Transmembrane</keyword>
<evidence type="ECO:0000256" key="4">
    <source>
        <dbReference type="ARBA" id="ARBA00022692"/>
    </source>
</evidence>
<dbReference type="InterPro" id="IPR055282">
    <property type="entry name" value="PPI1-4"/>
</dbReference>
<dbReference type="GO" id="GO:0005886">
    <property type="term" value="C:plasma membrane"/>
    <property type="evidence" value="ECO:0007669"/>
    <property type="project" value="UniProtKB-SubCell"/>
</dbReference>
<keyword evidence="8" id="KW-0472">Membrane</keyword>
<dbReference type="EnsemblPlants" id="MELO3C035705.2.1">
    <property type="protein sequence ID" value="MELO3C035705.2.1"/>
    <property type="gene ID" value="MELO3C035705.2"/>
</dbReference>
<evidence type="ECO:0000256" key="8">
    <source>
        <dbReference type="ARBA" id="ARBA00023136"/>
    </source>
</evidence>
<evidence type="ECO:0000256" key="1">
    <source>
        <dbReference type="ARBA" id="ARBA00004162"/>
    </source>
</evidence>
<evidence type="ECO:0008006" key="11">
    <source>
        <dbReference type="Google" id="ProtNLM"/>
    </source>
</evidence>
<keyword evidence="6" id="KW-1133">Transmembrane helix</keyword>
<dbReference type="AlphaFoldDB" id="A0A9I9EMY6"/>
<evidence type="ECO:0000256" key="2">
    <source>
        <dbReference type="ARBA" id="ARBA00004389"/>
    </source>
</evidence>
<organism evidence="10">
    <name type="scientific">Cucumis melo</name>
    <name type="common">Muskmelon</name>
    <dbReference type="NCBI Taxonomy" id="3656"/>
    <lineage>
        <taxon>Eukaryota</taxon>
        <taxon>Viridiplantae</taxon>
        <taxon>Streptophyta</taxon>
        <taxon>Embryophyta</taxon>
        <taxon>Tracheophyta</taxon>
        <taxon>Spermatophyta</taxon>
        <taxon>Magnoliopsida</taxon>
        <taxon>eudicotyledons</taxon>
        <taxon>Gunneridae</taxon>
        <taxon>Pentapetalae</taxon>
        <taxon>rosids</taxon>
        <taxon>fabids</taxon>
        <taxon>Cucurbitales</taxon>
        <taxon>Cucurbitaceae</taxon>
        <taxon>Benincaseae</taxon>
        <taxon>Cucumis</taxon>
    </lineage>
</organism>
<evidence type="ECO:0000256" key="9">
    <source>
        <dbReference type="ARBA" id="ARBA00038080"/>
    </source>
</evidence>
<keyword evidence="3" id="KW-1003">Cell membrane</keyword>
<dbReference type="GO" id="GO:0005789">
    <property type="term" value="C:endoplasmic reticulum membrane"/>
    <property type="evidence" value="ECO:0007669"/>
    <property type="project" value="UniProtKB-SubCell"/>
</dbReference>
<dbReference type="PANTHER" id="PTHR32219">
    <property type="entry name" value="RNA-BINDING PROTEIN YLMH-RELATED"/>
    <property type="match status" value="1"/>
</dbReference>
<evidence type="ECO:0000256" key="7">
    <source>
        <dbReference type="ARBA" id="ARBA00023054"/>
    </source>
</evidence>
<dbReference type="Gramene" id="MELO3C035705.2.1">
    <property type="protein sequence ID" value="MELO3C035705.2.1"/>
    <property type="gene ID" value="MELO3C035705.2"/>
</dbReference>
<comment type="similarity">
    <text evidence="9">Belongs to the plant Proton pump-interactor protein family.</text>
</comment>
<accession>A0A9I9EMY6</accession>
<reference evidence="10" key="1">
    <citation type="submission" date="2023-03" db="UniProtKB">
        <authorList>
            <consortium name="EnsemblPlants"/>
        </authorList>
    </citation>
    <scope>IDENTIFICATION</scope>
</reference>
<evidence type="ECO:0000313" key="10">
    <source>
        <dbReference type="EnsemblPlants" id="MELO3C035705.2.1"/>
    </source>
</evidence>
<keyword evidence="7" id="KW-0175">Coiled coil</keyword>